<dbReference type="RefSeq" id="WP_022636683.1">
    <property type="nucleotide sequence ID" value="NZ_ASJR01000009.1"/>
</dbReference>
<accession>U7D5G5</accession>
<evidence type="ECO:0000256" key="14">
    <source>
        <dbReference type="ARBA" id="ARBA00038036"/>
    </source>
</evidence>
<evidence type="ECO:0000313" key="18">
    <source>
        <dbReference type="Proteomes" id="UP000017148"/>
    </source>
</evidence>
<feature type="binding site" evidence="16">
    <location>
        <position position="176"/>
    </location>
    <ligand>
        <name>substrate</name>
    </ligand>
</feature>
<feature type="binding site" evidence="16">
    <location>
        <position position="118"/>
    </location>
    <ligand>
        <name>K(+)</name>
        <dbReference type="ChEBI" id="CHEBI:29103"/>
    </ligand>
</feature>
<dbReference type="STRING" id="1313304.CALK_1206"/>
<feature type="binding site" evidence="16">
    <location>
        <position position="121"/>
    </location>
    <ligand>
        <name>ATP</name>
        <dbReference type="ChEBI" id="CHEBI:30616"/>
    </ligand>
</feature>
<dbReference type="GO" id="GO:0005737">
    <property type="term" value="C:cytoplasm"/>
    <property type="evidence" value="ECO:0007669"/>
    <property type="project" value="UniProtKB-SubCell"/>
</dbReference>
<feature type="binding site" evidence="16">
    <location>
        <begin position="95"/>
        <end position="98"/>
    </location>
    <ligand>
        <name>substrate</name>
    </ligand>
</feature>
<comment type="subunit">
    <text evidence="5 16">Homodimer.</text>
</comment>
<evidence type="ECO:0000256" key="10">
    <source>
        <dbReference type="ARBA" id="ARBA00022777"/>
    </source>
</evidence>
<evidence type="ECO:0000256" key="2">
    <source>
        <dbReference type="ARBA" id="ARBA00001958"/>
    </source>
</evidence>
<dbReference type="InterPro" id="IPR043129">
    <property type="entry name" value="ATPase_NBD"/>
</dbReference>
<comment type="function">
    <text evidence="16">Catalyzes the phosphorylation of pantothenate (Pan), the first step in CoA biosynthesis.</text>
</comment>
<feature type="active site" description="Proton acceptor" evidence="16">
    <location>
        <position position="97"/>
    </location>
</feature>
<dbReference type="AlphaFoldDB" id="U7D5G5"/>
<dbReference type="HAMAP" id="MF_01274">
    <property type="entry name" value="Pantothen_kinase_3"/>
    <property type="match status" value="1"/>
</dbReference>
<keyword evidence="11 16" id="KW-0067">ATP-binding</keyword>
<gene>
    <name evidence="16" type="primary">coaX</name>
    <name evidence="17" type="ORF">CALK_1206</name>
</gene>
<feature type="binding site" evidence="16">
    <location>
        <position position="89"/>
    </location>
    <ligand>
        <name>substrate</name>
    </ligand>
</feature>
<evidence type="ECO:0000256" key="6">
    <source>
        <dbReference type="ARBA" id="ARBA00012102"/>
    </source>
</evidence>
<dbReference type="SUPFAM" id="SSF53067">
    <property type="entry name" value="Actin-like ATPase domain"/>
    <property type="match status" value="2"/>
</dbReference>
<evidence type="ECO:0000256" key="4">
    <source>
        <dbReference type="ARBA" id="ARBA00005225"/>
    </source>
</evidence>
<keyword evidence="7 16" id="KW-0963">Cytoplasm</keyword>
<dbReference type="EMBL" id="ASJR01000009">
    <property type="protein sequence ID" value="ERP31764.1"/>
    <property type="molecule type" value="Genomic_DNA"/>
</dbReference>
<proteinExistence type="inferred from homology"/>
<keyword evidence="9 16" id="KW-0547">Nucleotide-binding</keyword>
<evidence type="ECO:0000256" key="12">
    <source>
        <dbReference type="ARBA" id="ARBA00022958"/>
    </source>
</evidence>
<comment type="caution">
    <text evidence="17">The sequence shown here is derived from an EMBL/GenBank/DDBJ whole genome shotgun (WGS) entry which is preliminary data.</text>
</comment>
<dbReference type="OrthoDB" id="9804707at2"/>
<evidence type="ECO:0000256" key="16">
    <source>
        <dbReference type="HAMAP-Rule" id="MF_01274"/>
    </source>
</evidence>
<organism evidence="17 18">
    <name type="scientific">Chitinivibrio alkaliphilus ACht1</name>
    <dbReference type="NCBI Taxonomy" id="1313304"/>
    <lineage>
        <taxon>Bacteria</taxon>
        <taxon>Pseudomonadati</taxon>
        <taxon>Fibrobacterota</taxon>
        <taxon>Chitinivibrionia</taxon>
        <taxon>Chitinivibrionales</taxon>
        <taxon>Chitinivibrionaceae</taxon>
        <taxon>Chitinivibrio</taxon>
    </lineage>
</organism>
<name>U7D5G5_9BACT</name>
<comment type="catalytic activity">
    <reaction evidence="1 16">
        <text>(R)-pantothenate + ATP = (R)-4'-phosphopantothenate + ADP + H(+)</text>
        <dbReference type="Rhea" id="RHEA:16373"/>
        <dbReference type="ChEBI" id="CHEBI:10986"/>
        <dbReference type="ChEBI" id="CHEBI:15378"/>
        <dbReference type="ChEBI" id="CHEBI:29032"/>
        <dbReference type="ChEBI" id="CHEBI:30616"/>
        <dbReference type="ChEBI" id="CHEBI:456216"/>
        <dbReference type="EC" id="2.7.1.33"/>
    </reaction>
</comment>
<comment type="pathway">
    <text evidence="4 16">Cofactor biosynthesis; coenzyme A biosynthesis; CoA from (R)-pantothenate: step 1/5.</text>
</comment>
<dbReference type="PANTHER" id="PTHR34265">
    <property type="entry name" value="TYPE III PANTOTHENATE KINASE"/>
    <property type="match status" value="1"/>
</dbReference>
<comment type="cofactor">
    <cofactor evidence="16">
        <name>NH4(+)</name>
        <dbReference type="ChEBI" id="CHEBI:28938"/>
    </cofactor>
    <cofactor evidence="16">
        <name>K(+)</name>
        <dbReference type="ChEBI" id="CHEBI:29103"/>
    </cofactor>
    <text evidence="16">A monovalent cation. Ammonium or potassium.</text>
</comment>
<evidence type="ECO:0000256" key="9">
    <source>
        <dbReference type="ARBA" id="ARBA00022741"/>
    </source>
</evidence>
<dbReference type="Proteomes" id="UP000017148">
    <property type="component" value="Unassembled WGS sequence"/>
</dbReference>
<dbReference type="CDD" id="cd24015">
    <property type="entry name" value="ASKHA_NBD_PanK-III"/>
    <property type="match status" value="1"/>
</dbReference>
<keyword evidence="13 16" id="KW-0173">Coenzyme A biosynthesis</keyword>
<evidence type="ECO:0000313" key="17">
    <source>
        <dbReference type="EMBL" id="ERP31764.1"/>
    </source>
</evidence>
<evidence type="ECO:0000256" key="3">
    <source>
        <dbReference type="ARBA" id="ARBA00004496"/>
    </source>
</evidence>
<comment type="subcellular location">
    <subcellularLocation>
        <location evidence="3 16">Cytoplasm</location>
    </subcellularLocation>
</comment>
<keyword evidence="12 16" id="KW-0630">Potassium</keyword>
<keyword evidence="16" id="KW-0479">Metal-binding</keyword>
<keyword evidence="8 16" id="KW-0808">Transferase</keyword>
<evidence type="ECO:0000256" key="15">
    <source>
        <dbReference type="ARBA" id="ARBA00040883"/>
    </source>
</evidence>
<dbReference type="GO" id="GO:0015937">
    <property type="term" value="P:coenzyme A biosynthetic process"/>
    <property type="evidence" value="ECO:0007669"/>
    <property type="project" value="UniProtKB-UniRule"/>
</dbReference>
<feature type="binding site" evidence="16">
    <location>
        <begin position="7"/>
        <end position="14"/>
    </location>
    <ligand>
        <name>ATP</name>
        <dbReference type="ChEBI" id="CHEBI:30616"/>
    </ligand>
</feature>
<keyword evidence="18" id="KW-1185">Reference proteome</keyword>
<dbReference type="GO" id="GO:0046872">
    <property type="term" value="F:metal ion binding"/>
    <property type="evidence" value="ECO:0007669"/>
    <property type="project" value="UniProtKB-KW"/>
</dbReference>
<keyword evidence="10 16" id="KW-0418">Kinase</keyword>
<protein>
    <recommendedName>
        <fullName evidence="15 16">Type III pantothenate kinase</fullName>
        <ecNumber evidence="6 16">2.7.1.33</ecNumber>
    </recommendedName>
    <alternativeName>
        <fullName evidence="16">PanK-III</fullName>
    </alternativeName>
    <alternativeName>
        <fullName evidence="16">Pantothenic acid kinase</fullName>
    </alternativeName>
</protein>
<sequence length="248" mass="26647">MRFLAVDEGNSCIKVGLFRGSTHTPESVWSIQHPLCPDDLPRILGEEQRGLPLCLSSVRAPEHTAALFSRFSTTVILCQAQKIPLSSAYAPGELGIDRALGALGALYHYPQENCIIIDAGTAITIDLLKDTNVFCGGFILPGITAKRDGLCQKTPRLATALESRGLFLSPTIPQNTREALSGGILLDTCGGIEKCVSHLASFVQSPRIIATGGSWDTVAPYMSISVQYIPHLVLQGIAAYCRTITPRL</sequence>
<dbReference type="NCBIfam" id="TIGR00671">
    <property type="entry name" value="baf"/>
    <property type="match status" value="1"/>
</dbReference>
<dbReference type="PANTHER" id="PTHR34265:SF1">
    <property type="entry name" value="TYPE III PANTOTHENATE KINASE"/>
    <property type="match status" value="1"/>
</dbReference>
<reference evidence="17 18" key="1">
    <citation type="journal article" date="2013" name="Environ. Microbiol.">
        <title>Genome analysis of Chitinivibrio alkaliphilus gen. nov., sp. nov., a novel extremely haloalkaliphilic anaerobic chitinolytic bacterium from the candidate phylum Termite Group 3.</title>
        <authorList>
            <person name="Sorokin D.Y."/>
            <person name="Gumerov V.M."/>
            <person name="Rakitin A.L."/>
            <person name="Beletsky A.V."/>
            <person name="Damste J.S."/>
            <person name="Muyzer G."/>
            <person name="Mardanov A.V."/>
            <person name="Ravin N.V."/>
        </authorList>
    </citation>
    <scope>NUCLEOTIDE SEQUENCE [LARGE SCALE GENOMIC DNA]</scope>
    <source>
        <strain evidence="17 18">ACht1</strain>
    </source>
</reference>
<dbReference type="GO" id="GO:0005524">
    <property type="term" value="F:ATP binding"/>
    <property type="evidence" value="ECO:0007669"/>
    <property type="project" value="UniProtKB-UniRule"/>
</dbReference>
<evidence type="ECO:0000256" key="11">
    <source>
        <dbReference type="ARBA" id="ARBA00022840"/>
    </source>
</evidence>
<comment type="cofactor">
    <cofactor evidence="2">
        <name>K(+)</name>
        <dbReference type="ChEBI" id="CHEBI:29103"/>
    </cofactor>
</comment>
<dbReference type="EC" id="2.7.1.33" evidence="6 16"/>
<dbReference type="InterPro" id="IPR004619">
    <property type="entry name" value="Type_III_PanK"/>
</dbReference>
<evidence type="ECO:0000256" key="13">
    <source>
        <dbReference type="ARBA" id="ARBA00022993"/>
    </source>
</evidence>
<comment type="similarity">
    <text evidence="14 16">Belongs to the type III pantothenate kinase family.</text>
</comment>
<dbReference type="GO" id="GO:0004594">
    <property type="term" value="F:pantothenate kinase activity"/>
    <property type="evidence" value="ECO:0007669"/>
    <property type="project" value="UniProtKB-UniRule"/>
</dbReference>
<evidence type="ECO:0000256" key="1">
    <source>
        <dbReference type="ARBA" id="ARBA00001206"/>
    </source>
</evidence>
<evidence type="ECO:0000256" key="5">
    <source>
        <dbReference type="ARBA" id="ARBA00011738"/>
    </source>
</evidence>
<dbReference type="Pfam" id="PF03309">
    <property type="entry name" value="Pan_kinase"/>
    <property type="match status" value="1"/>
</dbReference>
<dbReference type="eggNOG" id="COG1521">
    <property type="taxonomic scope" value="Bacteria"/>
</dbReference>
<dbReference type="UniPathway" id="UPA00241">
    <property type="reaction ID" value="UER00352"/>
</dbReference>
<evidence type="ECO:0000256" key="7">
    <source>
        <dbReference type="ARBA" id="ARBA00022490"/>
    </source>
</evidence>
<evidence type="ECO:0000256" key="8">
    <source>
        <dbReference type="ARBA" id="ARBA00022679"/>
    </source>
</evidence>
<dbReference type="Gene3D" id="3.30.420.40">
    <property type="match status" value="2"/>
</dbReference>